<evidence type="ECO:0000313" key="3">
    <source>
        <dbReference type="Proteomes" id="UP000010467"/>
    </source>
</evidence>
<sequence>MHNDTIRATLSAWEQLDRLAHDVLTPIEGEGQYEVALTFVGVVWEQVEEDARHALTSLLQLLVERIGQYEELSVPIPDAPAHHVLAFLMEQRGVTQKEIEAATGIDQSNLSKLLRGKRELNTEQIVRLSAYFHVNPVVFLPRVG</sequence>
<feature type="domain" description="HTH cro/C1-type" evidence="1">
    <location>
        <begin position="85"/>
        <end position="139"/>
    </location>
</feature>
<name>L0A2U6_DEIPD</name>
<evidence type="ECO:0000313" key="2">
    <source>
        <dbReference type="EMBL" id="AFZ67769.1"/>
    </source>
</evidence>
<dbReference type="EMBL" id="CP003382">
    <property type="protein sequence ID" value="AFZ67769.1"/>
    <property type="molecule type" value="Genomic_DNA"/>
</dbReference>
<evidence type="ECO:0000259" key="1">
    <source>
        <dbReference type="PROSITE" id="PS50943"/>
    </source>
</evidence>
<dbReference type="Proteomes" id="UP000010467">
    <property type="component" value="Chromosome"/>
</dbReference>
<dbReference type="AlphaFoldDB" id="L0A2U6"/>
<accession>L0A2U6</accession>
<dbReference type="GO" id="GO:0003677">
    <property type="term" value="F:DNA binding"/>
    <property type="evidence" value="ECO:0007669"/>
    <property type="project" value="InterPro"/>
</dbReference>
<dbReference type="HOGENOM" id="CLU_125852_3_1_0"/>
<dbReference type="eggNOG" id="COG5499">
    <property type="taxonomic scope" value="Bacteria"/>
</dbReference>
<reference evidence="3" key="1">
    <citation type="submission" date="2012-03" db="EMBL/GenBank/DDBJ databases">
        <title>Complete sequence of chromosome of Deinococcus peraridilitoris DSM 19664.</title>
        <authorList>
            <person name="Lucas S."/>
            <person name="Copeland A."/>
            <person name="Lapidus A."/>
            <person name="Glavina del Rio T."/>
            <person name="Dalin E."/>
            <person name="Tice H."/>
            <person name="Bruce D."/>
            <person name="Goodwin L."/>
            <person name="Pitluck S."/>
            <person name="Peters L."/>
            <person name="Mikhailova N."/>
            <person name="Lu M."/>
            <person name="Kyrpides N."/>
            <person name="Mavromatis K."/>
            <person name="Ivanova N."/>
            <person name="Brettin T."/>
            <person name="Detter J.C."/>
            <person name="Han C."/>
            <person name="Larimer F."/>
            <person name="Land M."/>
            <person name="Hauser L."/>
            <person name="Markowitz V."/>
            <person name="Cheng J.-F."/>
            <person name="Hugenholtz P."/>
            <person name="Woyke T."/>
            <person name="Wu D."/>
            <person name="Pukall R."/>
            <person name="Steenblock K."/>
            <person name="Brambilla E."/>
            <person name="Klenk H.-P."/>
            <person name="Eisen J.A."/>
        </authorList>
    </citation>
    <scope>NUCLEOTIDE SEQUENCE [LARGE SCALE GENOMIC DNA]</scope>
    <source>
        <strain evidence="3">DSM 19664 / LMG 22246 / CIP 109416 / KR-200</strain>
    </source>
</reference>
<dbReference type="CDD" id="cd00093">
    <property type="entry name" value="HTH_XRE"/>
    <property type="match status" value="1"/>
</dbReference>
<dbReference type="InterPro" id="IPR001387">
    <property type="entry name" value="Cro/C1-type_HTH"/>
</dbReference>
<dbReference type="PATRIC" id="fig|937777.3.peg.2289"/>
<keyword evidence="3" id="KW-1185">Reference proteome</keyword>
<organism evidence="2 3">
    <name type="scientific">Deinococcus peraridilitoris (strain DSM 19664 / LMG 22246 / CIP 109416 / KR-200)</name>
    <dbReference type="NCBI Taxonomy" id="937777"/>
    <lineage>
        <taxon>Bacteria</taxon>
        <taxon>Thermotogati</taxon>
        <taxon>Deinococcota</taxon>
        <taxon>Deinococci</taxon>
        <taxon>Deinococcales</taxon>
        <taxon>Deinococcaceae</taxon>
        <taxon>Deinococcus</taxon>
    </lineage>
</organism>
<dbReference type="InterPro" id="IPR010982">
    <property type="entry name" value="Lambda_DNA-bd_dom_sf"/>
</dbReference>
<dbReference type="KEGG" id="dpd:Deipe_2288"/>
<dbReference type="SUPFAM" id="SSF47413">
    <property type="entry name" value="lambda repressor-like DNA-binding domains"/>
    <property type="match status" value="1"/>
</dbReference>
<dbReference type="OrthoDB" id="71969at2"/>
<protein>
    <submittedName>
        <fullName evidence="2">Putative transcription regulator containing HTH domain protein</fullName>
    </submittedName>
</protein>
<dbReference type="PROSITE" id="PS50943">
    <property type="entry name" value="HTH_CROC1"/>
    <property type="match status" value="1"/>
</dbReference>
<dbReference type="Pfam" id="PF01381">
    <property type="entry name" value="HTH_3"/>
    <property type="match status" value="1"/>
</dbReference>
<dbReference type="STRING" id="937777.Deipe_2288"/>
<dbReference type="Gene3D" id="1.10.260.40">
    <property type="entry name" value="lambda repressor-like DNA-binding domains"/>
    <property type="match status" value="1"/>
</dbReference>
<proteinExistence type="predicted"/>
<gene>
    <name evidence="2" type="ordered locus">Deipe_2288</name>
</gene>
<dbReference type="RefSeq" id="WP_015236072.1">
    <property type="nucleotide sequence ID" value="NC_019793.1"/>
</dbReference>
<dbReference type="SMART" id="SM00530">
    <property type="entry name" value="HTH_XRE"/>
    <property type="match status" value="1"/>
</dbReference>